<feature type="transmembrane region" description="Helical" evidence="5">
    <location>
        <begin position="145"/>
        <end position="169"/>
    </location>
</feature>
<evidence type="ECO:0000313" key="7">
    <source>
        <dbReference type="Proteomes" id="UP001213799"/>
    </source>
</evidence>
<keyword evidence="7" id="KW-1185">Reference proteome</keyword>
<dbReference type="GeneID" id="81592164"/>
<dbReference type="AlphaFoldDB" id="A0AAD6DLB5"/>
<evidence type="ECO:0000256" key="2">
    <source>
        <dbReference type="ARBA" id="ARBA00022692"/>
    </source>
</evidence>
<evidence type="ECO:0000256" key="1">
    <source>
        <dbReference type="ARBA" id="ARBA00004141"/>
    </source>
</evidence>
<reference evidence="6" key="1">
    <citation type="journal article" date="2023" name="IMA Fungus">
        <title>Comparative genomic study of the Penicillium genus elucidates a diverse pangenome and 15 lateral gene transfer events.</title>
        <authorList>
            <person name="Petersen C."/>
            <person name="Sorensen T."/>
            <person name="Nielsen M.R."/>
            <person name="Sondergaard T.E."/>
            <person name="Sorensen J.L."/>
            <person name="Fitzpatrick D.A."/>
            <person name="Frisvad J.C."/>
            <person name="Nielsen K.L."/>
        </authorList>
    </citation>
    <scope>NUCLEOTIDE SEQUENCE</scope>
    <source>
        <strain evidence="6">IBT 12815</strain>
    </source>
</reference>
<sequence length="275" mass="30642">MAYHLYHYEPSLAAAVIFIILFTASTGLHFIQMAKTRMWFFVAFCCGGIFEVIGYIGRTIPGTLGAYVVQSIFLLVAPALFAASIYMELGRIVELVDGERYLFVRRRWLTGIFVTGDVLSFFMQGGGGGLMGSDKPDSRATGSHVIVGGLFVQIVFFGCFIITAVLFHMRLHRAPTQRVLTHQPPYLRHLLALYATSLLIFVRSIVRVVEFIQGLDGYVISHEIFIYLFDAVLMLGVMLIMNWVHPSEVTTYLTGGKMSKGLRLVEYSTAAQTSA</sequence>
<dbReference type="EMBL" id="JAQJAE010000006">
    <property type="protein sequence ID" value="KAJ5588190.1"/>
    <property type="molecule type" value="Genomic_DNA"/>
</dbReference>
<dbReference type="Proteomes" id="UP001213799">
    <property type="component" value="Unassembled WGS sequence"/>
</dbReference>
<evidence type="ECO:0000256" key="4">
    <source>
        <dbReference type="ARBA" id="ARBA00023136"/>
    </source>
</evidence>
<dbReference type="PANTHER" id="PTHR31465:SF1">
    <property type="entry name" value="PROTEIN RTA1-RELATED"/>
    <property type="match status" value="1"/>
</dbReference>
<feature type="transmembrane region" description="Helical" evidence="5">
    <location>
        <begin position="38"/>
        <end position="58"/>
    </location>
</feature>
<dbReference type="InterPro" id="IPR007568">
    <property type="entry name" value="RTA1"/>
</dbReference>
<comment type="caution">
    <text evidence="6">The sequence shown here is derived from an EMBL/GenBank/DDBJ whole genome shotgun (WGS) entry which is preliminary data.</text>
</comment>
<feature type="transmembrane region" description="Helical" evidence="5">
    <location>
        <begin position="64"/>
        <end position="87"/>
    </location>
</feature>
<protein>
    <submittedName>
        <fullName evidence="6">Uncharacterized protein</fullName>
    </submittedName>
</protein>
<feature type="transmembrane region" description="Helical" evidence="5">
    <location>
        <begin position="190"/>
        <end position="212"/>
    </location>
</feature>
<evidence type="ECO:0000313" key="6">
    <source>
        <dbReference type="EMBL" id="KAJ5588190.1"/>
    </source>
</evidence>
<evidence type="ECO:0000256" key="3">
    <source>
        <dbReference type="ARBA" id="ARBA00022989"/>
    </source>
</evidence>
<keyword evidence="3 5" id="KW-1133">Transmembrane helix</keyword>
<proteinExistence type="predicted"/>
<dbReference type="PANTHER" id="PTHR31465">
    <property type="entry name" value="PROTEIN RTA1-RELATED"/>
    <property type="match status" value="1"/>
</dbReference>
<evidence type="ECO:0000256" key="5">
    <source>
        <dbReference type="SAM" id="Phobius"/>
    </source>
</evidence>
<keyword evidence="4 5" id="KW-0472">Membrane</keyword>
<feature type="transmembrane region" description="Helical" evidence="5">
    <location>
        <begin position="108"/>
        <end position="125"/>
    </location>
</feature>
<accession>A0AAD6DLB5</accession>
<reference evidence="6" key="2">
    <citation type="submission" date="2023-01" db="EMBL/GenBank/DDBJ databases">
        <authorList>
            <person name="Petersen C."/>
        </authorList>
    </citation>
    <scope>NUCLEOTIDE SEQUENCE</scope>
    <source>
        <strain evidence="6">IBT 12815</strain>
    </source>
</reference>
<name>A0AAD6DLB5_9EURO</name>
<organism evidence="6 7">
    <name type="scientific">Penicillium hordei</name>
    <dbReference type="NCBI Taxonomy" id="40994"/>
    <lineage>
        <taxon>Eukaryota</taxon>
        <taxon>Fungi</taxon>
        <taxon>Dikarya</taxon>
        <taxon>Ascomycota</taxon>
        <taxon>Pezizomycotina</taxon>
        <taxon>Eurotiomycetes</taxon>
        <taxon>Eurotiomycetidae</taxon>
        <taxon>Eurotiales</taxon>
        <taxon>Aspergillaceae</taxon>
        <taxon>Penicillium</taxon>
    </lineage>
</organism>
<dbReference type="GO" id="GO:0016020">
    <property type="term" value="C:membrane"/>
    <property type="evidence" value="ECO:0007669"/>
    <property type="project" value="UniProtKB-SubCell"/>
</dbReference>
<dbReference type="RefSeq" id="XP_056747209.1">
    <property type="nucleotide sequence ID" value="XM_056901922.1"/>
</dbReference>
<feature type="transmembrane region" description="Helical" evidence="5">
    <location>
        <begin position="224"/>
        <end position="244"/>
    </location>
</feature>
<dbReference type="Pfam" id="PF04479">
    <property type="entry name" value="RTA1"/>
    <property type="match status" value="1"/>
</dbReference>
<gene>
    <name evidence="6" type="ORF">N7537_010868</name>
</gene>
<comment type="subcellular location">
    <subcellularLocation>
        <location evidence="1">Membrane</location>
        <topology evidence="1">Multi-pass membrane protein</topology>
    </subcellularLocation>
</comment>
<feature type="transmembrane region" description="Helical" evidence="5">
    <location>
        <begin position="12"/>
        <end position="31"/>
    </location>
</feature>
<keyword evidence="2 5" id="KW-0812">Transmembrane</keyword>